<evidence type="ECO:0000259" key="3">
    <source>
        <dbReference type="PROSITE" id="PS51272"/>
    </source>
</evidence>
<evidence type="ECO:0000256" key="2">
    <source>
        <dbReference type="SAM" id="SignalP"/>
    </source>
</evidence>
<keyword evidence="1 2" id="KW-0732">Signal</keyword>
<dbReference type="InterPro" id="IPR032812">
    <property type="entry name" value="SbsA_Ig"/>
</dbReference>
<dbReference type="PANTHER" id="PTHR43308">
    <property type="entry name" value="OUTER MEMBRANE PROTEIN ALPHA-RELATED"/>
    <property type="match status" value="1"/>
</dbReference>
<name>A0ABW4YMW1_9BACL</name>
<dbReference type="InterPro" id="IPR051465">
    <property type="entry name" value="Cell_Envelope_Struct_Comp"/>
</dbReference>
<dbReference type="RefSeq" id="WP_377773739.1">
    <property type="nucleotide sequence ID" value="NZ_JBHUHO010000033.1"/>
</dbReference>
<evidence type="ECO:0000256" key="1">
    <source>
        <dbReference type="ARBA" id="ARBA00022729"/>
    </source>
</evidence>
<accession>A0ABW4YMW1</accession>
<evidence type="ECO:0000313" key="4">
    <source>
        <dbReference type="EMBL" id="MFD2117008.1"/>
    </source>
</evidence>
<dbReference type="InterPro" id="IPR014755">
    <property type="entry name" value="Cu-Rt/internalin_Ig-like"/>
</dbReference>
<sequence>MKFKTKRVSFLLVVMLLLSSVNSLAFMQPQTASAATDGPKIINVAPANNMTGLNPESLRTFTVWFDEAVVKNNAQTNYVTLYKATNNSVVGAVPISQTNISNNGTEVTFSFGGSNLFELNTAYYIRIDGGSFLNKSNSAAFVGINDAVTWSFTTAATIDQQKPNVQTYAPTNQQASTDTSLTMTFDKPVRAASGSITLQSAVDNRTISVTSTEVSGSGTSTIRIKPSQLLIANTDYTVTVPAGSFQDLQGNAASEVKWSFATGKAPVTLVGKSPRHHERDVAVRPALVLTFDQPIQKFTDNNTSKMIEIRRVSDNGAVFRESTRSSNIVVHQQTATITLPSDLQPNTAYYVWIESGAFYTAAGDFPGITSASEWTFTTGYGNDSIAPTIDWNKTTPVRNGRIAGSSVPLKITFSEPVYLGTGDITIRQSVGGAVFRSIPLHSSRITGAGTNELTIDANKAIGGESAKYFVTNTKYYVEIGRHAVQDAAGNKFVGLAGGNDWSFTISSDANAPQLESSTPASGYQPAALRQQFTATFNKPVKVANSGEIQLRPVQSSNGARNVTVHAWVDETNKRMIRFSPSTDLERNTEYYVYIGETAIEDMVGNSFVGVLNEYRWRVTTIGGDSTAPSLSTAEASGTTVRLLYNEALDPDHKPSAGYYYVSVGGVARNVTKVDVAGTIVTLTVSGSSISNSQQVKISYTKPSQNKGSVRDLSGNEAASFSNYEVKNGFTNKAPTLKSGSASGSTVILNFDQTITDPGAYAYAQFTVYVNGVFFTPTSLSVSGSSVVLNINGTVYSSDTVRVSYHPGTAPLAGQSGLSVAAISNYTVSQPGSGGSGGNNGGGGNQAQVPPILQYVTATGTTVQLKYTKVLNPYTTPPASLYRVTVDGVARTIQSVLISGDTITLTLPSPVTANQVVKVTYSGSPSYANDYYGYYAFSITDITAIGAGSGWQPGLPATMRSAIIKGAALTLSFTETLQQYPIPSSSLFVVRVNDQIRMVSYVAISANNVSLTLPMPVAVGDRVTVTYTSTDSGLKTLSGSQIASFSNTNVANQTTLIDTLTGDYEVIDTNAVGLKSSAATKQLTTSPSGISVNKYTIMNEKFITAVTTAHKAGISNPRVVFQVPGTEGAAVVALSVAALEMAYKQNGNANFAVAYGDTIFEVPLQQLKFAELARFGNGSSVGNEVIIMIEQGSSDKTATLDRQMKQAKTSLLGGPIYVQVDIKGYNEQKPITDFTSYLTGKITTSATINPAQAAIVTVDPATGLLSYAPTTLGRDGFKTIATFKKPGTGAFALVQNTKTLSDLNNHWAASEVQMMLRKSIVDGHSNSKFEPNKSITRGEFATYIARGLGLAGNRSAAAAFKDVNTNTDMGAYIGAAAKAGIIKGVTKTSFKPNDKVKREDMAIMMLRAAQFTGINTKLPEPVNVYLQPFKDANKISSYAKSAMAQAIHLGVIKGMNTTILSPKSNATRAEGTVMIRRLLEKVEFLTIKY</sequence>
<dbReference type="Gene3D" id="2.60.40.1220">
    <property type="match status" value="1"/>
</dbReference>
<dbReference type="Proteomes" id="UP001597362">
    <property type="component" value="Unassembled WGS sequence"/>
</dbReference>
<organism evidence="4 5">
    <name type="scientific">Paenibacillus yanchengensis</name>
    <dbReference type="NCBI Taxonomy" id="2035833"/>
    <lineage>
        <taxon>Bacteria</taxon>
        <taxon>Bacillati</taxon>
        <taxon>Bacillota</taxon>
        <taxon>Bacilli</taxon>
        <taxon>Bacillales</taxon>
        <taxon>Paenibacillaceae</taxon>
        <taxon>Paenibacillus</taxon>
    </lineage>
</organism>
<dbReference type="InterPro" id="IPR001119">
    <property type="entry name" value="SLH_dom"/>
</dbReference>
<gene>
    <name evidence="4" type="ORF">ACFSJH_14860</name>
</gene>
<dbReference type="Pfam" id="PF13205">
    <property type="entry name" value="Big_5"/>
    <property type="match status" value="5"/>
</dbReference>
<dbReference type="PANTHER" id="PTHR43308:SF5">
    <property type="entry name" value="S-LAYER PROTEIN _ PEPTIDOGLYCAN ENDO-BETA-N-ACETYLGLUCOSAMINIDASE"/>
    <property type="match status" value="1"/>
</dbReference>
<feature type="domain" description="SLH" evidence="3">
    <location>
        <begin position="1425"/>
        <end position="1488"/>
    </location>
</feature>
<dbReference type="InterPro" id="IPR028059">
    <property type="entry name" value="SWM_rpt"/>
</dbReference>
<feature type="domain" description="SLH" evidence="3">
    <location>
        <begin position="1358"/>
        <end position="1418"/>
    </location>
</feature>
<proteinExistence type="predicted"/>
<protein>
    <submittedName>
        <fullName evidence="4">Ig-like domain-containing protein</fullName>
    </submittedName>
</protein>
<dbReference type="Pfam" id="PF13753">
    <property type="entry name" value="SWM_repeat"/>
    <property type="match status" value="4"/>
</dbReference>
<dbReference type="NCBIfam" id="TIGR02059">
    <property type="entry name" value="swm_rep_I"/>
    <property type="match status" value="4"/>
</dbReference>
<dbReference type="InterPro" id="IPR011801">
    <property type="entry name" value="Swm_rep_I_cyn"/>
</dbReference>
<feature type="domain" description="SLH" evidence="3">
    <location>
        <begin position="1294"/>
        <end position="1357"/>
    </location>
</feature>
<feature type="chain" id="PRO_5045969098" evidence="2">
    <location>
        <begin position="26"/>
        <end position="1488"/>
    </location>
</feature>
<feature type="signal peptide" evidence="2">
    <location>
        <begin position="1"/>
        <end position="25"/>
    </location>
</feature>
<dbReference type="PROSITE" id="PS51272">
    <property type="entry name" value="SLH"/>
    <property type="match status" value="3"/>
</dbReference>
<reference evidence="5" key="1">
    <citation type="journal article" date="2019" name="Int. J. Syst. Evol. Microbiol.">
        <title>The Global Catalogue of Microorganisms (GCM) 10K type strain sequencing project: providing services to taxonomists for standard genome sequencing and annotation.</title>
        <authorList>
            <consortium name="The Broad Institute Genomics Platform"/>
            <consortium name="The Broad Institute Genome Sequencing Center for Infectious Disease"/>
            <person name="Wu L."/>
            <person name="Ma J."/>
        </authorList>
    </citation>
    <scope>NUCLEOTIDE SEQUENCE [LARGE SCALE GENOMIC DNA]</scope>
    <source>
        <strain evidence="5">GH52</strain>
    </source>
</reference>
<dbReference type="Pfam" id="PF00395">
    <property type="entry name" value="SLH"/>
    <property type="match status" value="3"/>
</dbReference>
<dbReference type="EMBL" id="JBHUHO010000033">
    <property type="protein sequence ID" value="MFD2117008.1"/>
    <property type="molecule type" value="Genomic_DNA"/>
</dbReference>
<evidence type="ECO:0000313" key="5">
    <source>
        <dbReference type="Proteomes" id="UP001597362"/>
    </source>
</evidence>
<comment type="caution">
    <text evidence="4">The sequence shown here is derived from an EMBL/GenBank/DDBJ whole genome shotgun (WGS) entry which is preliminary data.</text>
</comment>
<keyword evidence="5" id="KW-1185">Reference proteome</keyword>